<evidence type="ECO:0000313" key="2">
    <source>
        <dbReference type="Proteomes" id="UP000322165"/>
    </source>
</evidence>
<dbReference type="RefSeq" id="WP_149860903.1">
    <property type="nucleotide sequence ID" value="NZ_VUOD01000006.1"/>
</dbReference>
<protein>
    <recommendedName>
        <fullName evidence="3">Addiction module protein</fullName>
    </recommendedName>
</protein>
<dbReference type="Proteomes" id="UP000322165">
    <property type="component" value="Unassembled WGS sequence"/>
</dbReference>
<sequence>MGTVIPFPARKVLDEELAVQLWELVMAGRIDSPEYRRLDAEIARRRHLAGHARPRPWAGPRRA</sequence>
<organism evidence="1 2">
    <name type="scientific">Arenimonas fontis</name>
    <dbReference type="NCBI Taxonomy" id="2608255"/>
    <lineage>
        <taxon>Bacteria</taxon>
        <taxon>Pseudomonadati</taxon>
        <taxon>Pseudomonadota</taxon>
        <taxon>Gammaproteobacteria</taxon>
        <taxon>Lysobacterales</taxon>
        <taxon>Lysobacteraceae</taxon>
        <taxon>Arenimonas</taxon>
    </lineage>
</organism>
<evidence type="ECO:0000313" key="1">
    <source>
        <dbReference type="EMBL" id="KAA2284470.1"/>
    </source>
</evidence>
<dbReference type="AlphaFoldDB" id="A0A5B2ZB27"/>
<name>A0A5B2ZB27_9GAMM</name>
<keyword evidence="2" id="KW-1185">Reference proteome</keyword>
<evidence type="ECO:0008006" key="3">
    <source>
        <dbReference type="Google" id="ProtNLM"/>
    </source>
</evidence>
<accession>A0A5B2ZB27</accession>
<proteinExistence type="predicted"/>
<reference evidence="1 2" key="1">
    <citation type="submission" date="2019-09" db="EMBL/GenBank/DDBJ databases">
        <title>Arenimonas chukotkensis sp. nov., a bacterium isolated from Chukotka hot spring, Arctic region, Russia.</title>
        <authorList>
            <person name="Zayulina K.S."/>
            <person name="Prokofeva M.I."/>
            <person name="Elcheninov A.G."/>
            <person name="Novikov A."/>
            <person name="Kochetkova T.V."/>
            <person name="Kublanov I.V."/>
        </authorList>
    </citation>
    <scope>NUCLEOTIDE SEQUENCE [LARGE SCALE GENOMIC DNA]</scope>
    <source>
        <strain evidence="1 2">3729k</strain>
    </source>
</reference>
<reference evidence="1 2" key="2">
    <citation type="submission" date="2019-09" db="EMBL/GenBank/DDBJ databases">
        <authorList>
            <person name="Mazur A."/>
        </authorList>
    </citation>
    <scope>NUCLEOTIDE SEQUENCE [LARGE SCALE GENOMIC DNA]</scope>
    <source>
        <strain evidence="1 2">3729k</strain>
    </source>
</reference>
<comment type="caution">
    <text evidence="1">The sequence shown here is derived from an EMBL/GenBank/DDBJ whole genome shotgun (WGS) entry which is preliminary data.</text>
</comment>
<dbReference type="EMBL" id="VUOD01000006">
    <property type="protein sequence ID" value="KAA2284470.1"/>
    <property type="molecule type" value="Genomic_DNA"/>
</dbReference>
<gene>
    <name evidence="1" type="ORF">F0415_09090</name>
</gene>